<reference evidence="1" key="1">
    <citation type="submission" date="2019-04" db="EMBL/GenBank/DDBJ databases">
        <title>Microbes associate with the intestines of laboratory mice.</title>
        <authorList>
            <person name="Navarre W."/>
            <person name="Wong E."/>
            <person name="Huang K."/>
            <person name="Tropini C."/>
            <person name="Ng K."/>
            <person name="Yu B."/>
        </authorList>
    </citation>
    <scope>NUCLEOTIDE SEQUENCE</scope>
    <source>
        <strain evidence="1">NM04_E33</strain>
    </source>
</reference>
<keyword evidence="1" id="KW-0489">Methyltransferase</keyword>
<keyword evidence="2" id="KW-1185">Reference proteome</keyword>
<name>A0AC61RI54_9BACT</name>
<sequence>MRDTLRKLREILRPLYGNGETEAIIRIMFHYLKGWNTVDIIMHEDASLSPFIKSEIDAILKRLVKHEPIQYITGEARFHGMEMKVTPDVLIPRPETDELVDIIVSDAGETEDLRVLDIGTGSGCIAIALARSLRFPTVTAVDISDAALAVARENASNLKANVSFIKEDILTVSPEGIFDIIVSNPPYIDESEKSGMEPNVLDYEPKIALFVPDDNPLLFYKRIAEIAVRKLSPAGKLYFEINPRHADELSRYLTDCGFDDVQVIRDSFGKLRFIKATNNANL</sequence>
<accession>A0AC61RI54</accession>
<evidence type="ECO:0000313" key="2">
    <source>
        <dbReference type="Proteomes" id="UP000306319"/>
    </source>
</evidence>
<proteinExistence type="predicted"/>
<organism evidence="1 2">
    <name type="scientific">Lepagella muris</name>
    <dbReference type="NCBI Taxonomy" id="3032870"/>
    <lineage>
        <taxon>Bacteria</taxon>
        <taxon>Pseudomonadati</taxon>
        <taxon>Bacteroidota</taxon>
        <taxon>Bacteroidia</taxon>
        <taxon>Bacteroidales</taxon>
        <taxon>Muribaculaceae</taxon>
        <taxon>Lepagella</taxon>
    </lineage>
</organism>
<evidence type="ECO:0000313" key="1">
    <source>
        <dbReference type="EMBL" id="TGY80849.1"/>
    </source>
</evidence>
<dbReference type="EMBL" id="SRYB01000001">
    <property type="protein sequence ID" value="TGY80849.1"/>
    <property type="molecule type" value="Genomic_DNA"/>
</dbReference>
<gene>
    <name evidence="1" type="primary">prmC</name>
    <name evidence="1" type="ORF">E5331_00280</name>
</gene>
<protein>
    <submittedName>
        <fullName evidence="1">Peptide chain release factor N(5)-glutamine methyltransferase</fullName>
        <ecNumber evidence="1">2.1.1.297</ecNumber>
    </submittedName>
</protein>
<dbReference type="EC" id="2.1.1.297" evidence="1"/>
<comment type="caution">
    <text evidence="1">The sequence shown here is derived from an EMBL/GenBank/DDBJ whole genome shotgun (WGS) entry which is preliminary data.</text>
</comment>
<keyword evidence="1" id="KW-0808">Transferase</keyword>
<dbReference type="Proteomes" id="UP000306319">
    <property type="component" value="Unassembled WGS sequence"/>
</dbReference>